<feature type="domain" description="Peptidase S9 prolyl oligopeptidase catalytic" evidence="2">
    <location>
        <begin position="574"/>
        <end position="772"/>
    </location>
</feature>
<dbReference type="PANTHER" id="PTHR11731:SF118">
    <property type="entry name" value="BLR1971 PROTEIN"/>
    <property type="match status" value="1"/>
</dbReference>
<evidence type="ECO:0000259" key="3">
    <source>
        <dbReference type="Pfam" id="PF00930"/>
    </source>
</evidence>
<evidence type="ECO:0000313" key="5">
    <source>
        <dbReference type="Proteomes" id="UP000594059"/>
    </source>
</evidence>
<dbReference type="Gene3D" id="2.140.10.30">
    <property type="entry name" value="Dipeptidylpeptidase IV, N-terminal domain"/>
    <property type="match status" value="1"/>
</dbReference>
<dbReference type="InterPro" id="IPR002469">
    <property type="entry name" value="Peptidase_S9B_N"/>
</dbReference>
<evidence type="ECO:0000256" key="1">
    <source>
        <dbReference type="SAM" id="SignalP"/>
    </source>
</evidence>
<dbReference type="Pfam" id="PF00326">
    <property type="entry name" value="Peptidase_S9"/>
    <property type="match status" value="1"/>
</dbReference>
<dbReference type="RefSeq" id="WP_193985351.1">
    <property type="nucleotide sequence ID" value="NZ_CP063656.1"/>
</dbReference>
<dbReference type="GO" id="GO:0008236">
    <property type="term" value="F:serine-type peptidase activity"/>
    <property type="evidence" value="ECO:0007669"/>
    <property type="project" value="InterPro"/>
</dbReference>
<dbReference type="Pfam" id="PF00930">
    <property type="entry name" value="DPPIV_N"/>
    <property type="match status" value="1"/>
</dbReference>
<dbReference type="GO" id="GO:0006508">
    <property type="term" value="P:proteolysis"/>
    <property type="evidence" value="ECO:0007669"/>
    <property type="project" value="InterPro"/>
</dbReference>
<accession>A0A7S6UG24</accession>
<feature type="chain" id="PRO_5032918498" evidence="1">
    <location>
        <begin position="29"/>
        <end position="788"/>
    </location>
</feature>
<dbReference type="KEGG" id="lcic:INQ41_00690"/>
<keyword evidence="5" id="KW-1185">Reference proteome</keyword>
<dbReference type="SUPFAM" id="SSF53474">
    <property type="entry name" value="alpha/beta-Hydrolases"/>
    <property type="match status" value="1"/>
</dbReference>
<dbReference type="InterPro" id="IPR050278">
    <property type="entry name" value="Serine_Prot_S9B/DPPIV"/>
</dbReference>
<feature type="signal peptide" evidence="1">
    <location>
        <begin position="1"/>
        <end position="28"/>
    </location>
</feature>
<dbReference type="InterPro" id="IPR001375">
    <property type="entry name" value="Peptidase_S9_cat"/>
</dbReference>
<keyword evidence="1" id="KW-0732">Signal</keyword>
<reference evidence="4 5" key="1">
    <citation type="submission" date="2020-10" db="EMBL/GenBank/DDBJ databases">
        <title>complete genome sequencing of Lysobacter sp. H21R20.</title>
        <authorList>
            <person name="Bae J.-W."/>
            <person name="Lee S.-Y."/>
        </authorList>
    </citation>
    <scope>NUCLEOTIDE SEQUENCE [LARGE SCALE GENOMIC DNA]</scope>
    <source>
        <strain evidence="4 5">H21R20</strain>
    </source>
</reference>
<dbReference type="Gene3D" id="3.40.50.1820">
    <property type="entry name" value="alpha/beta hydrolase"/>
    <property type="match status" value="1"/>
</dbReference>
<dbReference type="InterPro" id="IPR029058">
    <property type="entry name" value="AB_hydrolase_fold"/>
</dbReference>
<dbReference type="Proteomes" id="UP000594059">
    <property type="component" value="Chromosome"/>
</dbReference>
<feature type="domain" description="Dipeptidylpeptidase IV N-terminal" evidence="3">
    <location>
        <begin position="157"/>
        <end position="486"/>
    </location>
</feature>
<dbReference type="AlphaFoldDB" id="A0A7S6UG24"/>
<evidence type="ECO:0000313" key="4">
    <source>
        <dbReference type="EMBL" id="QOW19646.1"/>
    </source>
</evidence>
<proteinExistence type="predicted"/>
<evidence type="ECO:0000259" key="2">
    <source>
        <dbReference type="Pfam" id="PF00326"/>
    </source>
</evidence>
<dbReference type="PANTHER" id="PTHR11731">
    <property type="entry name" value="PROTEASE FAMILY S9B,C DIPEPTIDYL-PEPTIDASE IV-RELATED"/>
    <property type="match status" value="1"/>
</dbReference>
<sequence>MGVGKGSSRVLGAVMGGVLAATAPTAGAQDAMPSVTAADYARAESFMGYSTTPLLDHAVNTVIWQDDGHFWFRDHDADGDHFRRVDAATGTISDAFDRELLAKALADATGKPADATKLAVTAFKVAEDGRFDLTVAKQRYLCDLQDKSVCVAVDADTRKPSAQGADADAKPPMVLSPDEKLGAFIRDWNLWVRDIDTGAETRLTTDGRTDYGYATDNAGWTHSDRAILVWSPDSSKIATFQQDQREVGEMVLVGTNVGLPKVERWKYPLAGADKVTMIERVIIDVPARKVVRLAMPPDQHRSTLCDDVSCDGGWEDVRWSPDGATLAFASTSRDHKDTWLRVADAATGKVREVYHEHAPTYFESGNGKVNWQYLPESGEFIWFSEKSDWGHLYLHDLATGKRKHAITSGEGNVTQVLRVDPDSRTIWFRGVGMEPGRDPYYQHFYKVGFDGGQPQLLTPEDADHTITLSPDGTYFVDAYSTPQTPPVTRLRRSGDGSDIAVIARADDRRLRATGWVPPTSITVKARDGKTALYGMLFTPTGLDESRKYPVVNYIYPGPQTGSVRGRSFNVARADHQALAELGFIVVAIDGMGTPWRSKSFHDAFDGDIGDNTLPDQVAGLRELGKRFPWMDLERVGVWGHSGGGYATVDAMFTYPEFYKVGVAQAGNHDNRNYEDDWAEKWMGLEVTDKDGSSNYDAQANQNRAANLRGKLLLAHGMMDNNVHPSNTLLVVDALIKANKDFDLLLFPNARHSFGKDTGYMTRRRWDYFVRHLMGAQPPVEYKMQADKS</sequence>
<protein>
    <submittedName>
        <fullName evidence="4">DPP IV N-terminal domain-containing protein</fullName>
    </submittedName>
</protein>
<organism evidence="4 5">
    <name type="scientific">Novilysobacter ciconiae</name>
    <dbReference type="NCBI Taxonomy" id="2781022"/>
    <lineage>
        <taxon>Bacteria</taxon>
        <taxon>Pseudomonadati</taxon>
        <taxon>Pseudomonadota</taxon>
        <taxon>Gammaproteobacteria</taxon>
        <taxon>Lysobacterales</taxon>
        <taxon>Lysobacteraceae</taxon>
        <taxon>Novilysobacter</taxon>
    </lineage>
</organism>
<name>A0A7S6UG24_9GAMM</name>
<gene>
    <name evidence="4" type="ORF">INQ41_00690</name>
</gene>
<dbReference type="SUPFAM" id="SSF82171">
    <property type="entry name" value="DPP6 N-terminal domain-like"/>
    <property type="match status" value="1"/>
</dbReference>
<dbReference type="EMBL" id="CP063656">
    <property type="protein sequence ID" value="QOW19646.1"/>
    <property type="molecule type" value="Genomic_DNA"/>
</dbReference>